<gene>
    <name evidence="1" type="ORF">AB5J50_15505</name>
</gene>
<accession>A0AB39S773</accession>
<dbReference type="Gene3D" id="3.30.460.10">
    <property type="entry name" value="Beta Polymerase, domain 2"/>
    <property type="match status" value="1"/>
</dbReference>
<name>A0AB39S773_9ACTN</name>
<dbReference type="InterPro" id="IPR043519">
    <property type="entry name" value="NT_sf"/>
</dbReference>
<evidence type="ECO:0008006" key="2">
    <source>
        <dbReference type="Google" id="ProtNLM"/>
    </source>
</evidence>
<reference evidence="1" key="1">
    <citation type="submission" date="2024-07" db="EMBL/GenBank/DDBJ databases">
        <authorList>
            <person name="Yu S.T."/>
        </authorList>
    </citation>
    <scope>NUCLEOTIDE SEQUENCE</scope>
    <source>
        <strain evidence="1">R35</strain>
    </source>
</reference>
<evidence type="ECO:0000313" key="1">
    <source>
        <dbReference type="EMBL" id="XDQ62107.1"/>
    </source>
</evidence>
<dbReference type="RefSeq" id="WP_369258463.1">
    <property type="nucleotide sequence ID" value="NZ_CP163440.1"/>
</dbReference>
<proteinExistence type="predicted"/>
<protein>
    <recommendedName>
        <fullName evidence="2">Nucleotidyltransferase domain-containing protein</fullName>
    </recommendedName>
</protein>
<sequence>MFFTAERRHHVRELLLERARADDRITGAAVTGSAARDAEDRWSDVDLFLGVADGAPVPAVRDDWSAFVYGELGALHHFDLPADPAVYRAFLLPELLEVDLGFTPEASFGPMGGGAFRVVFGSVAVRESTDAATDPDHLTGLAWHHVLHARISLERGALWQAEHWISALRDHLLTLACLRLGLPSAYAKGADRLPPEVTGPLTETLVRSLDRPELRRALATVTRALLSELRMTDADTAARLEDALRELATPSER</sequence>
<dbReference type="SUPFAM" id="SSF81301">
    <property type="entry name" value="Nucleotidyltransferase"/>
    <property type="match status" value="1"/>
</dbReference>
<dbReference type="AlphaFoldDB" id="A0AB39S773"/>
<dbReference type="EMBL" id="CP163440">
    <property type="protein sequence ID" value="XDQ62107.1"/>
    <property type="molecule type" value="Genomic_DNA"/>
</dbReference>
<organism evidence="1">
    <name type="scientific">Streptomyces sp. R35</name>
    <dbReference type="NCBI Taxonomy" id="3238630"/>
    <lineage>
        <taxon>Bacteria</taxon>
        <taxon>Bacillati</taxon>
        <taxon>Actinomycetota</taxon>
        <taxon>Actinomycetes</taxon>
        <taxon>Kitasatosporales</taxon>
        <taxon>Streptomycetaceae</taxon>
        <taxon>Streptomyces</taxon>
    </lineage>
</organism>